<dbReference type="AlphaFoldDB" id="A0AAW0ZGR6"/>
<dbReference type="Proteomes" id="UP001432146">
    <property type="component" value="Unassembled WGS sequence"/>
</dbReference>
<accession>A0AAW0ZGR6</accession>
<name>A0AAW0ZGR6_9HYME</name>
<sequence>MTLAGLTPYDLVANADRETYQHVREARSRGLEVPKLVIKQLRSQALVRANEIRKTEAEASNVASKQGVREILILWDTWKEKGVSSLTYRTTQVLSGHGGFGEYLHRTGAESHPGCHECGVPLDNAVHIVEECPAADPRSHHQSVNRE</sequence>
<proteinExistence type="predicted"/>
<keyword evidence="2" id="KW-1185">Reference proteome</keyword>
<reference evidence="1 2" key="1">
    <citation type="submission" date="2024-05" db="EMBL/GenBank/DDBJ databases">
        <title>The nuclear and mitochondrial genome assemblies of Tetragonisca angustula (Apidae: Meliponini), a tiny yet remarkable pollinator in the Neotropics.</title>
        <authorList>
            <person name="Ferrari R."/>
            <person name="Ricardo P.C."/>
            <person name="Dias F.C."/>
            <person name="Araujo N.S."/>
            <person name="Soares D.O."/>
            <person name="Zhou Q.-S."/>
            <person name="Zhu C.-D."/>
            <person name="Coutinho L."/>
            <person name="Airas M.C."/>
            <person name="Batista T.M."/>
        </authorList>
    </citation>
    <scope>NUCLEOTIDE SEQUENCE [LARGE SCALE GENOMIC DNA]</scope>
    <source>
        <strain evidence="1">ASF017062</strain>
        <tissue evidence="1">Abdomen</tissue>
    </source>
</reference>
<comment type="caution">
    <text evidence="1">The sequence shown here is derived from an EMBL/GenBank/DDBJ whole genome shotgun (WGS) entry which is preliminary data.</text>
</comment>
<dbReference type="EMBL" id="JAWNGG020000205">
    <property type="protein sequence ID" value="KAK9296733.1"/>
    <property type="molecule type" value="Genomic_DNA"/>
</dbReference>
<protein>
    <recommendedName>
        <fullName evidence="3">Reverse transcriptase</fullName>
    </recommendedName>
</protein>
<gene>
    <name evidence="1" type="ORF">QLX08_009347</name>
</gene>
<evidence type="ECO:0000313" key="2">
    <source>
        <dbReference type="Proteomes" id="UP001432146"/>
    </source>
</evidence>
<evidence type="ECO:0008006" key="3">
    <source>
        <dbReference type="Google" id="ProtNLM"/>
    </source>
</evidence>
<evidence type="ECO:0000313" key="1">
    <source>
        <dbReference type="EMBL" id="KAK9296733.1"/>
    </source>
</evidence>
<organism evidence="1 2">
    <name type="scientific">Tetragonisca angustula</name>
    <dbReference type="NCBI Taxonomy" id="166442"/>
    <lineage>
        <taxon>Eukaryota</taxon>
        <taxon>Metazoa</taxon>
        <taxon>Ecdysozoa</taxon>
        <taxon>Arthropoda</taxon>
        <taxon>Hexapoda</taxon>
        <taxon>Insecta</taxon>
        <taxon>Pterygota</taxon>
        <taxon>Neoptera</taxon>
        <taxon>Endopterygota</taxon>
        <taxon>Hymenoptera</taxon>
        <taxon>Apocrita</taxon>
        <taxon>Aculeata</taxon>
        <taxon>Apoidea</taxon>
        <taxon>Anthophila</taxon>
        <taxon>Apidae</taxon>
        <taxon>Tetragonisca</taxon>
    </lineage>
</organism>